<dbReference type="Gene3D" id="1.10.1320.10">
    <property type="entry name" value="DNA-directed RNA polymerase, N-terminal domain"/>
    <property type="match status" value="1"/>
</dbReference>
<comment type="similarity">
    <text evidence="1 9">Belongs to the phage and mitochondrial RNA polymerase family.</text>
</comment>
<dbReference type="GO" id="GO:0003899">
    <property type="term" value="F:DNA-directed RNA polymerase activity"/>
    <property type="evidence" value="ECO:0007669"/>
    <property type="project" value="UniProtKB-EC"/>
</dbReference>
<dbReference type="Gene3D" id="1.10.150.20">
    <property type="entry name" value="5' to 3' exonuclease, C-terminal subdomain"/>
    <property type="match status" value="1"/>
</dbReference>
<dbReference type="InterPro" id="IPR043502">
    <property type="entry name" value="DNA/RNA_pol_sf"/>
</dbReference>
<dbReference type="GO" id="GO:0000428">
    <property type="term" value="C:DNA-directed RNA polymerase complex"/>
    <property type="evidence" value="ECO:0007669"/>
    <property type="project" value="UniProtKB-KW"/>
</dbReference>
<evidence type="ECO:0000313" key="11">
    <source>
        <dbReference type="EMBL" id="ANS06226.1"/>
    </source>
</evidence>
<evidence type="ECO:0000256" key="6">
    <source>
        <dbReference type="ARBA" id="ARBA00023163"/>
    </source>
</evidence>
<proteinExistence type="inferred from homology"/>
<accession>A0A1B1IY27</accession>
<dbReference type="SMART" id="SM01311">
    <property type="entry name" value="RPOL_N"/>
    <property type="match status" value="1"/>
</dbReference>
<sequence length="812" mass="91754">MVSFGVSRFRNQENRAVERKDFTGTNGGKRLLKGYLAQVSEFIADYCGGNKPGGRRRSSKYAKLILTVEPDKVALFSLSEIVRAVYEDVAVVEVSHRIGMMVEDELKFTKFELEKPDLFSALQRDLDSRNSESYRHRHRVLTHSMRSNEVEWRAWDNETMVGVGSLLLSLTLDATDLVYKETIREGRKQRVVLRATQEVKDWIESSDEALAVMMPDRMPCLMKPEDWVSQYNGGYHLPRLRANTPLVKTRRGFSRKPHEELLAQADMAPVMSAVNSVQRTPWRVNRRVLEAIQAVWLSNTGVGMPPSQPYEVPPCPFTKGDLLSDADKDRLDDWKTEARETYALEKHRQSLVLGVSRTMRIGEMLKEHKEFYYVYQLDFRARLYAATAGVSPQGSDPAKGCLEFARAKPIGERGIYWLKVHGANKFGEDKCSYDERVAWIDARRDQWLAAAADPVGNRDAWKSADKPFQFLAFCFEYAGAMEYGPTFRSRLPIALDGSCNGLQHFSAMLRDPVGGRAVNLLPADAPSDIYQDVADVATRKLRAIATGPAADEKEAGRRVAAANWLSLFKRLGYDGMPRKASKKPVMTLPYGSTQQACTASLFSWYLEQQTDHFPEGTNFKHCIFMSSILWESIGEVVVAARTAMDWIQKVSGTVAKEGMPLMYTSPLGFPVYQGSRKNDVVRVDSRIGGARMRLNVRVEIDEIDSRKQRQGSSPNLVHDTDATHLMMCVNAGVAEGIEDFAMIHDDFGTHACHIDDWQRIIREQFVKLHTDHDVLHDFKTALEATTGLELDDTPERGTLDLRKVLSSKYFFG</sequence>
<dbReference type="InterPro" id="IPR002092">
    <property type="entry name" value="DNA-dir_Rpol_phage-type"/>
</dbReference>
<dbReference type="Gene3D" id="1.10.287.260">
    <property type="match status" value="1"/>
</dbReference>
<feature type="domain" description="DNA-directed RNA polymerase N-terminal" evidence="10">
    <location>
        <begin position="7"/>
        <end position="279"/>
    </location>
</feature>
<dbReference type="GO" id="GO:0019083">
    <property type="term" value="P:viral transcription"/>
    <property type="evidence" value="ECO:0007669"/>
    <property type="project" value="UniProtKB-KW"/>
</dbReference>
<dbReference type="Gene3D" id="1.10.287.280">
    <property type="match status" value="1"/>
</dbReference>
<reference evidence="11 12" key="1">
    <citation type="submission" date="2016-06" db="EMBL/GenBank/DDBJ databases">
        <title>Not all particles are equal: the selective enrichment of particle-associated bacteria from the Mediterranean Sea.</title>
        <authorList>
            <person name="Lopez-Perez M."/>
            <person name="Kimes N.E."/>
            <person name="Haro-Moreno J.M."/>
            <person name="Rodriguez-Valera F."/>
        </authorList>
    </citation>
    <scope>NUCLEOTIDE SEQUENCE [LARGE SCALE GENOMIC DNA]</scope>
</reference>
<dbReference type="InterPro" id="IPR046950">
    <property type="entry name" value="DNA-dir_Rpol_C_phage-type"/>
</dbReference>
<dbReference type="PANTHER" id="PTHR10102">
    <property type="entry name" value="DNA-DIRECTED RNA POLYMERASE, MITOCHONDRIAL"/>
    <property type="match status" value="1"/>
</dbReference>
<evidence type="ECO:0000256" key="7">
    <source>
        <dbReference type="ARBA" id="ARBA00023314"/>
    </source>
</evidence>
<keyword evidence="6 9" id="KW-0804">Transcription</keyword>
<dbReference type="Pfam" id="PF14700">
    <property type="entry name" value="RPOL_N"/>
    <property type="match status" value="1"/>
</dbReference>
<dbReference type="GO" id="GO:0003677">
    <property type="term" value="F:DNA binding"/>
    <property type="evidence" value="ECO:0007669"/>
    <property type="project" value="InterPro"/>
</dbReference>
<dbReference type="PROSITE" id="PS00900">
    <property type="entry name" value="RNA_POL_PHAGE_1"/>
    <property type="match status" value="1"/>
</dbReference>
<keyword evidence="7" id="KW-1195">Viral transcription</keyword>
<keyword evidence="3 9" id="KW-0240">DNA-directed RNA polymerase</keyword>
<dbReference type="SUPFAM" id="SSF56672">
    <property type="entry name" value="DNA/RNA polymerases"/>
    <property type="match status" value="1"/>
</dbReference>
<evidence type="ECO:0000256" key="4">
    <source>
        <dbReference type="ARBA" id="ARBA00022679"/>
    </source>
</evidence>
<dbReference type="InterPro" id="IPR024075">
    <property type="entry name" value="DNA-dir_RNA_pol_helix_hairp_sf"/>
</dbReference>
<keyword evidence="12" id="KW-1185">Reference proteome</keyword>
<dbReference type="GO" id="GO:0006351">
    <property type="term" value="P:DNA-templated transcription"/>
    <property type="evidence" value="ECO:0007669"/>
    <property type="project" value="InterPro"/>
</dbReference>
<dbReference type="InterPro" id="IPR037159">
    <property type="entry name" value="RNA_POL_N_sf"/>
</dbReference>
<evidence type="ECO:0000256" key="8">
    <source>
        <dbReference type="ARBA" id="ARBA00048552"/>
    </source>
</evidence>
<dbReference type="Proteomes" id="UP000222126">
    <property type="component" value="Segment"/>
</dbReference>
<evidence type="ECO:0000259" key="10">
    <source>
        <dbReference type="SMART" id="SM01311"/>
    </source>
</evidence>
<keyword evidence="4 9" id="KW-0808">Transferase</keyword>
<evidence type="ECO:0000313" key="12">
    <source>
        <dbReference type="Proteomes" id="UP000222126"/>
    </source>
</evidence>
<organism evidence="11 12">
    <name type="scientific">Phage MedPE-SWcel-C56</name>
    <dbReference type="NCBI Taxonomy" id="1871314"/>
    <lineage>
        <taxon>Viruses</taxon>
        <taxon>Duplodnaviria</taxon>
        <taxon>Heunggongvirae</taxon>
        <taxon>Uroviricota</taxon>
        <taxon>Caudoviricetes</taxon>
        <taxon>Autographivirales</taxon>
        <taxon>Kafavirus</taxon>
        <taxon>Kafavirus SWcelC56</taxon>
    </lineage>
</organism>
<evidence type="ECO:0000256" key="1">
    <source>
        <dbReference type="ARBA" id="ARBA00009493"/>
    </source>
</evidence>
<dbReference type="KEGG" id="vg:54976466"/>
<name>A0A1B1IY27_9CAUD</name>
<dbReference type="InterPro" id="IPR029262">
    <property type="entry name" value="RPOL_N"/>
</dbReference>
<dbReference type="PROSITE" id="PS00489">
    <property type="entry name" value="RNA_POL_PHAGE_2"/>
    <property type="match status" value="1"/>
</dbReference>
<evidence type="ECO:0000256" key="9">
    <source>
        <dbReference type="RuleBase" id="RU003805"/>
    </source>
</evidence>
<comment type="function">
    <text evidence="9">DNA-dependent RNA polymerase catalyzes the transcription of DNA into RNA using the four ribonucleoside triphosphates as substrates.</text>
</comment>
<dbReference type="EMBL" id="KX397280">
    <property type="protein sequence ID" value="ANS06226.1"/>
    <property type="molecule type" value="Genomic_DNA"/>
</dbReference>
<comment type="catalytic activity">
    <reaction evidence="8 9">
        <text>RNA(n) + a ribonucleoside 5'-triphosphate = RNA(n+1) + diphosphate</text>
        <dbReference type="Rhea" id="RHEA:21248"/>
        <dbReference type="Rhea" id="RHEA-COMP:14527"/>
        <dbReference type="Rhea" id="RHEA-COMP:17342"/>
        <dbReference type="ChEBI" id="CHEBI:33019"/>
        <dbReference type="ChEBI" id="CHEBI:61557"/>
        <dbReference type="ChEBI" id="CHEBI:140395"/>
        <dbReference type="EC" id="2.7.7.6"/>
    </reaction>
</comment>
<protein>
    <recommendedName>
        <fullName evidence="2 9">DNA-directed RNA polymerase</fullName>
        <ecNumber evidence="2 9">2.7.7.6</ecNumber>
    </recommendedName>
</protein>
<dbReference type="EC" id="2.7.7.6" evidence="2 9"/>
<evidence type="ECO:0000256" key="2">
    <source>
        <dbReference type="ARBA" id="ARBA00012418"/>
    </source>
</evidence>
<dbReference type="PANTHER" id="PTHR10102:SF0">
    <property type="entry name" value="DNA-DIRECTED RNA POLYMERASE, MITOCHONDRIAL"/>
    <property type="match status" value="1"/>
</dbReference>
<dbReference type="GeneID" id="54976466"/>
<evidence type="ECO:0000256" key="5">
    <source>
        <dbReference type="ARBA" id="ARBA00022695"/>
    </source>
</evidence>
<dbReference type="Pfam" id="PF00940">
    <property type="entry name" value="RNA_pol"/>
    <property type="match status" value="1"/>
</dbReference>
<evidence type="ECO:0000256" key="3">
    <source>
        <dbReference type="ARBA" id="ARBA00022478"/>
    </source>
</evidence>
<dbReference type="RefSeq" id="YP_009786390.1">
    <property type="nucleotide sequence ID" value="NC_047768.1"/>
</dbReference>
<keyword evidence="5 9" id="KW-0548">Nucleotidyltransferase</keyword>